<comment type="caution">
    <text evidence="1">The sequence shown here is derived from an EMBL/GenBank/DDBJ whole genome shotgun (WGS) entry which is preliminary data.</text>
</comment>
<sequence length="88" mass="9996">MYTRLAFLLAQIQCSRAILKGTMIPKRRVKQGPYGAKGGEGGDPEEEELLDKQMTMGTQLRVRNQTHTLNLLKNSHCHNLYLWALAKL</sequence>
<reference evidence="1 2" key="1">
    <citation type="journal article" date="2014" name="Nature">
        <title>An environmental bacterial taxon with a large and distinct metabolic repertoire.</title>
        <authorList>
            <person name="Wilson M.C."/>
            <person name="Mori T."/>
            <person name="Ruckert C."/>
            <person name="Uria A.R."/>
            <person name="Helf M.J."/>
            <person name="Takada K."/>
            <person name="Gernert C."/>
            <person name="Steffens U.A."/>
            <person name="Heycke N."/>
            <person name="Schmitt S."/>
            <person name="Rinke C."/>
            <person name="Helfrich E.J."/>
            <person name="Brachmann A.O."/>
            <person name="Gurgui C."/>
            <person name="Wakimoto T."/>
            <person name="Kracht M."/>
            <person name="Crusemann M."/>
            <person name="Hentschel U."/>
            <person name="Abe I."/>
            <person name="Matsunaga S."/>
            <person name="Kalinowski J."/>
            <person name="Takeyama H."/>
            <person name="Piel J."/>
        </authorList>
    </citation>
    <scope>NUCLEOTIDE SEQUENCE [LARGE SCALE GENOMIC DNA]</scope>
    <source>
        <strain evidence="2">TSY2</strain>
    </source>
</reference>
<organism evidence="1 2">
    <name type="scientific">Candidatus Entotheonella gemina</name>
    <dbReference type="NCBI Taxonomy" id="1429439"/>
    <lineage>
        <taxon>Bacteria</taxon>
        <taxon>Pseudomonadati</taxon>
        <taxon>Nitrospinota/Tectimicrobiota group</taxon>
        <taxon>Candidatus Tectimicrobiota</taxon>
        <taxon>Candidatus Entotheonellia</taxon>
        <taxon>Candidatus Entotheonellales</taxon>
        <taxon>Candidatus Entotheonellaceae</taxon>
        <taxon>Candidatus Entotheonella</taxon>
    </lineage>
</organism>
<proteinExistence type="predicted"/>
<evidence type="ECO:0000313" key="2">
    <source>
        <dbReference type="Proteomes" id="UP000019140"/>
    </source>
</evidence>
<evidence type="ECO:0000313" key="1">
    <source>
        <dbReference type="EMBL" id="ETW92100.1"/>
    </source>
</evidence>
<name>W4L348_9BACT</name>
<dbReference type="Proteomes" id="UP000019140">
    <property type="component" value="Unassembled WGS sequence"/>
</dbReference>
<dbReference type="HOGENOM" id="CLU_2463338_0_0_7"/>
<keyword evidence="2" id="KW-1185">Reference proteome</keyword>
<gene>
    <name evidence="1" type="ORF">ETSY2_54530</name>
</gene>
<protein>
    <submittedName>
        <fullName evidence="1">Uncharacterized protein</fullName>
    </submittedName>
</protein>
<dbReference type="EMBL" id="AZHX01003090">
    <property type="protein sequence ID" value="ETW92100.1"/>
    <property type="molecule type" value="Genomic_DNA"/>
</dbReference>
<dbReference type="AlphaFoldDB" id="W4L348"/>
<accession>W4L348</accession>